<keyword evidence="1" id="KW-0472">Membrane</keyword>
<evidence type="ECO:0000313" key="3">
    <source>
        <dbReference type="Proteomes" id="UP000077177"/>
    </source>
</evidence>
<dbReference type="PROSITE" id="PS51257">
    <property type="entry name" value="PROKAR_LIPOPROTEIN"/>
    <property type="match status" value="1"/>
</dbReference>
<protein>
    <submittedName>
        <fullName evidence="2">Uncharacterized protein</fullName>
    </submittedName>
</protein>
<dbReference type="Proteomes" id="UP000077177">
    <property type="component" value="Chromosome"/>
</dbReference>
<reference evidence="2 3" key="2">
    <citation type="journal article" date="2016" name="Int. J. Syst. Evol. Microbiol.">
        <title>Flavisolibacter tropicus sp. nov., isolated from tropical soil.</title>
        <authorList>
            <person name="Lee J.J."/>
            <person name="Kang M.S."/>
            <person name="Kim G.S."/>
            <person name="Lee C.S."/>
            <person name="Lim S."/>
            <person name="Lee J."/>
            <person name="Roh S.H."/>
            <person name="Kang H."/>
            <person name="Ha J.M."/>
            <person name="Bae S."/>
            <person name="Jung H.Y."/>
            <person name="Kim M.K."/>
        </authorList>
    </citation>
    <scope>NUCLEOTIDE SEQUENCE [LARGE SCALE GENOMIC DNA]</scope>
    <source>
        <strain evidence="2 3">LCS9</strain>
    </source>
</reference>
<proteinExistence type="predicted"/>
<name>A0A172TW33_9BACT</name>
<organism evidence="2 3">
    <name type="scientific">Flavisolibacter tropicus</name>
    <dbReference type="NCBI Taxonomy" id="1492898"/>
    <lineage>
        <taxon>Bacteria</taxon>
        <taxon>Pseudomonadati</taxon>
        <taxon>Bacteroidota</taxon>
        <taxon>Chitinophagia</taxon>
        <taxon>Chitinophagales</taxon>
        <taxon>Chitinophagaceae</taxon>
        <taxon>Flavisolibacter</taxon>
    </lineage>
</organism>
<gene>
    <name evidence="2" type="ORF">SY85_13105</name>
</gene>
<keyword evidence="1" id="KW-1133">Transmembrane helix</keyword>
<keyword evidence="1" id="KW-0812">Transmembrane</keyword>
<sequence length="110" mass="12506">MGAKRKSHYLQIWIACLIILTSGVIIGCNKKTDKKKALSEAISQIENYKAKHGLYPLTLDSISVRVDNDVYYSVDSMRQAFNLAYTEGVMNVNTVSYNSSTGKWEKRFNY</sequence>
<dbReference type="AlphaFoldDB" id="A0A172TW33"/>
<dbReference type="EMBL" id="CP011390">
    <property type="protein sequence ID" value="ANE51311.1"/>
    <property type="molecule type" value="Genomic_DNA"/>
</dbReference>
<evidence type="ECO:0000256" key="1">
    <source>
        <dbReference type="SAM" id="Phobius"/>
    </source>
</evidence>
<feature type="transmembrane region" description="Helical" evidence="1">
    <location>
        <begin position="12"/>
        <end position="29"/>
    </location>
</feature>
<reference evidence="3" key="1">
    <citation type="submission" date="2015-01" db="EMBL/GenBank/DDBJ databases">
        <title>Flavisolibacter sp./LCS9/ whole genome sequencing.</title>
        <authorList>
            <person name="Kim M.K."/>
            <person name="Srinivasan S."/>
            <person name="Lee J.-J."/>
        </authorList>
    </citation>
    <scope>NUCLEOTIDE SEQUENCE [LARGE SCALE GENOMIC DNA]</scope>
    <source>
        <strain evidence="3">LCS9</strain>
    </source>
</reference>
<dbReference type="KEGG" id="fla:SY85_13105"/>
<accession>A0A172TW33</accession>
<keyword evidence="3" id="KW-1185">Reference proteome</keyword>
<evidence type="ECO:0000313" key="2">
    <source>
        <dbReference type="EMBL" id="ANE51311.1"/>
    </source>
</evidence>